<reference evidence="2" key="2">
    <citation type="journal article" date="2021" name="PeerJ">
        <title>Extensive microbial diversity within the chicken gut microbiome revealed by metagenomics and culture.</title>
        <authorList>
            <person name="Gilroy R."/>
            <person name="Ravi A."/>
            <person name="Getino M."/>
            <person name="Pursley I."/>
            <person name="Horton D.L."/>
            <person name="Alikhan N.F."/>
            <person name="Baker D."/>
            <person name="Gharbi K."/>
            <person name="Hall N."/>
            <person name="Watson M."/>
            <person name="Adriaenssens E.M."/>
            <person name="Foster-Nyarko E."/>
            <person name="Jarju S."/>
            <person name="Secka A."/>
            <person name="Antonio M."/>
            <person name="Oren A."/>
            <person name="Chaudhuri R.R."/>
            <person name="La Ragione R."/>
            <person name="Hildebrand F."/>
            <person name="Pallen M.J."/>
        </authorList>
    </citation>
    <scope>NUCLEOTIDE SEQUENCE</scope>
    <source>
        <strain evidence="2">CHK199-13235</strain>
    </source>
</reference>
<protein>
    <recommendedName>
        <fullName evidence="1">Uroporphyrinogen decarboxylase (URO-D) domain-containing protein</fullName>
    </recommendedName>
</protein>
<dbReference type="SUPFAM" id="SSF51726">
    <property type="entry name" value="UROD/MetE-like"/>
    <property type="match status" value="1"/>
</dbReference>
<dbReference type="Gene3D" id="3.20.20.210">
    <property type="match status" value="1"/>
</dbReference>
<dbReference type="AlphaFoldDB" id="A0A9D1JZF5"/>
<dbReference type="PANTHER" id="PTHR47099">
    <property type="entry name" value="METHYLCOBAMIDE:COM METHYLTRANSFERASE MTBA"/>
    <property type="match status" value="1"/>
</dbReference>
<gene>
    <name evidence="2" type="ORF">IAB51_07125</name>
</gene>
<evidence type="ECO:0000313" key="2">
    <source>
        <dbReference type="EMBL" id="HIS76569.1"/>
    </source>
</evidence>
<sequence>MNQRENILALLRREPYEWMPVEFSLCPSLVEEYKRRTGSEKSYDEYFQFPWAGIGDIRVQQDTSQYEQYHPNLKKGGVIDLWGVAHEPGSEAAKHMTYMRCPLKGIDSLAEVKAYPLPDFAAGDASHQKVQAESIRARGLAVMGGMQCTIWETAWYIRGMEDLMMDMMSDDPIAAYLLDAVTERSVIRAQSYARAGADLLYLGDDIGMQRTPMMSIDLYCKWLKPRLKQVIDAARAINPNIVVLYHSCGHATPFIPHLIEAGVDVLNPVQPESMDFREVYKEFGGKVSFHGTIGTQTTMPFGTPQEVKDTVFAHLEIAKEKGGLFVAPTHLLEPEVPWENILAYVEACREYRP</sequence>
<feature type="domain" description="Uroporphyrinogen decarboxylase (URO-D)" evidence="1">
    <location>
        <begin position="141"/>
        <end position="351"/>
    </location>
</feature>
<dbReference type="GO" id="GO:0006779">
    <property type="term" value="P:porphyrin-containing compound biosynthetic process"/>
    <property type="evidence" value="ECO:0007669"/>
    <property type="project" value="InterPro"/>
</dbReference>
<name>A0A9D1JZF5_9FIRM</name>
<reference evidence="2" key="1">
    <citation type="submission" date="2020-10" db="EMBL/GenBank/DDBJ databases">
        <authorList>
            <person name="Gilroy R."/>
        </authorList>
    </citation>
    <scope>NUCLEOTIDE SEQUENCE</scope>
    <source>
        <strain evidence="2">CHK199-13235</strain>
    </source>
</reference>
<dbReference type="InterPro" id="IPR052024">
    <property type="entry name" value="Methanogen_methyltrans"/>
</dbReference>
<evidence type="ECO:0000313" key="3">
    <source>
        <dbReference type="Proteomes" id="UP000824002"/>
    </source>
</evidence>
<dbReference type="InterPro" id="IPR038071">
    <property type="entry name" value="UROD/MetE-like_sf"/>
</dbReference>
<proteinExistence type="predicted"/>
<dbReference type="InterPro" id="IPR000257">
    <property type="entry name" value="Uroporphyrinogen_deCOase"/>
</dbReference>
<comment type="caution">
    <text evidence="2">The sequence shown here is derived from an EMBL/GenBank/DDBJ whole genome shotgun (WGS) entry which is preliminary data.</text>
</comment>
<dbReference type="GO" id="GO:0004853">
    <property type="term" value="F:uroporphyrinogen decarboxylase activity"/>
    <property type="evidence" value="ECO:0007669"/>
    <property type="project" value="InterPro"/>
</dbReference>
<dbReference type="PANTHER" id="PTHR47099:SF1">
    <property type="entry name" value="METHYLCOBAMIDE:COM METHYLTRANSFERASE MTBA"/>
    <property type="match status" value="1"/>
</dbReference>
<dbReference type="Proteomes" id="UP000824002">
    <property type="component" value="Unassembled WGS sequence"/>
</dbReference>
<evidence type="ECO:0000259" key="1">
    <source>
        <dbReference type="Pfam" id="PF01208"/>
    </source>
</evidence>
<accession>A0A9D1JZF5</accession>
<dbReference type="Pfam" id="PF01208">
    <property type="entry name" value="URO-D"/>
    <property type="match status" value="1"/>
</dbReference>
<dbReference type="EMBL" id="DVJP01000047">
    <property type="protein sequence ID" value="HIS76569.1"/>
    <property type="molecule type" value="Genomic_DNA"/>
</dbReference>
<organism evidence="2 3">
    <name type="scientific">Candidatus Merdivicinus excrementipullorum</name>
    <dbReference type="NCBI Taxonomy" id="2840867"/>
    <lineage>
        <taxon>Bacteria</taxon>
        <taxon>Bacillati</taxon>
        <taxon>Bacillota</taxon>
        <taxon>Clostridia</taxon>
        <taxon>Eubacteriales</taxon>
        <taxon>Oscillospiraceae</taxon>
        <taxon>Oscillospiraceae incertae sedis</taxon>
        <taxon>Candidatus Merdivicinus</taxon>
    </lineage>
</organism>